<evidence type="ECO:0000256" key="1">
    <source>
        <dbReference type="ARBA" id="ARBA00001933"/>
    </source>
</evidence>
<protein>
    <submittedName>
        <fullName evidence="4">Threonine-phosphate decarboxylase</fullName>
    </submittedName>
</protein>
<dbReference type="InterPro" id="IPR015422">
    <property type="entry name" value="PyrdxlP-dep_Trfase_small"/>
</dbReference>
<comment type="cofactor">
    <cofactor evidence="1">
        <name>pyridoxal 5'-phosphate</name>
        <dbReference type="ChEBI" id="CHEBI:597326"/>
    </cofactor>
</comment>
<sequence length="364" mass="40837">MTYTTYEHGGIFDKNCKIKYDFSVNVNPLGMPEKVRHDITEHISLLEKYPNLSDCSLLAKLSAYHNIPEEYFVMGNGASEIITLLVQAILPRGAVLPVPTFSGYKKALASRNCRVKEFNLRSDNNFKLTDDFLSYVKKAGTVDMIFLCNPNNPTGALIPYDTIKKVADFCENFGIYLVIDECFMGFVPGEKKTSAISLIKDHPHLIIIDAFTKLYCLPGIRLGFCICSNPRILSGLNSLKPEWNISSLALLAGEKSLSENEYVHRSIELITTERDFLSKELKSLGFTVFDSDTNFILTRLPLTLLTSSHSHLAGSMLADKLAREHGILVRNCANFSGLDNSYFRIAVRNHEENVALIDTLKEYV</sequence>
<keyword evidence="5" id="KW-1185">Reference proteome</keyword>
<evidence type="ECO:0000313" key="4">
    <source>
        <dbReference type="EMBL" id="SCY08567.1"/>
    </source>
</evidence>
<name>A0A1G5D208_9FIRM</name>
<dbReference type="Pfam" id="PF00155">
    <property type="entry name" value="Aminotran_1_2"/>
    <property type="match status" value="1"/>
</dbReference>
<dbReference type="SUPFAM" id="SSF53383">
    <property type="entry name" value="PLP-dependent transferases"/>
    <property type="match status" value="1"/>
</dbReference>
<organism evidence="4 5">
    <name type="scientific">Butyrivibrio hungatei</name>
    <dbReference type="NCBI Taxonomy" id="185008"/>
    <lineage>
        <taxon>Bacteria</taxon>
        <taxon>Bacillati</taxon>
        <taxon>Bacillota</taxon>
        <taxon>Clostridia</taxon>
        <taxon>Lachnospirales</taxon>
        <taxon>Lachnospiraceae</taxon>
        <taxon>Butyrivibrio</taxon>
    </lineage>
</organism>
<keyword evidence="2" id="KW-0663">Pyridoxal phosphate</keyword>
<dbReference type="InterPro" id="IPR015421">
    <property type="entry name" value="PyrdxlP-dep_Trfase_major"/>
</dbReference>
<dbReference type="InterPro" id="IPR015424">
    <property type="entry name" value="PyrdxlP-dep_Trfase"/>
</dbReference>
<reference evidence="5" key="1">
    <citation type="submission" date="2016-10" db="EMBL/GenBank/DDBJ databases">
        <authorList>
            <person name="Varghese N."/>
            <person name="Submissions S."/>
        </authorList>
    </citation>
    <scope>NUCLEOTIDE SEQUENCE [LARGE SCALE GENOMIC DNA]</scope>
    <source>
        <strain evidence="5">XBD2006</strain>
    </source>
</reference>
<dbReference type="InterPro" id="IPR004839">
    <property type="entry name" value="Aminotransferase_I/II_large"/>
</dbReference>
<dbReference type="AlphaFoldDB" id="A0A1G5D208"/>
<dbReference type="EMBL" id="FMUR01000007">
    <property type="protein sequence ID" value="SCY08567.1"/>
    <property type="molecule type" value="Genomic_DNA"/>
</dbReference>
<dbReference type="GO" id="GO:0030170">
    <property type="term" value="F:pyridoxal phosphate binding"/>
    <property type="evidence" value="ECO:0007669"/>
    <property type="project" value="InterPro"/>
</dbReference>
<dbReference type="Gene3D" id="3.90.1150.10">
    <property type="entry name" value="Aspartate Aminotransferase, domain 1"/>
    <property type="match status" value="1"/>
</dbReference>
<dbReference type="Proteomes" id="UP000183047">
    <property type="component" value="Unassembled WGS sequence"/>
</dbReference>
<evidence type="ECO:0000259" key="3">
    <source>
        <dbReference type="Pfam" id="PF00155"/>
    </source>
</evidence>
<feature type="domain" description="Aminotransferase class I/classII large" evidence="3">
    <location>
        <begin position="18"/>
        <end position="358"/>
    </location>
</feature>
<dbReference type="Gene3D" id="3.40.640.10">
    <property type="entry name" value="Type I PLP-dependent aspartate aminotransferase-like (Major domain)"/>
    <property type="match status" value="1"/>
</dbReference>
<evidence type="ECO:0000256" key="2">
    <source>
        <dbReference type="ARBA" id="ARBA00022898"/>
    </source>
</evidence>
<dbReference type="GO" id="GO:0003824">
    <property type="term" value="F:catalytic activity"/>
    <property type="evidence" value="ECO:0007669"/>
    <property type="project" value="UniProtKB-ARBA"/>
</dbReference>
<proteinExistence type="predicted"/>
<dbReference type="CDD" id="cd00609">
    <property type="entry name" value="AAT_like"/>
    <property type="match status" value="1"/>
</dbReference>
<gene>
    <name evidence="4" type="ORF">SAMN02910451_01341</name>
</gene>
<evidence type="ECO:0000313" key="5">
    <source>
        <dbReference type="Proteomes" id="UP000183047"/>
    </source>
</evidence>
<accession>A0A1G5D208</accession>
<dbReference type="PANTHER" id="PTHR42885:SF1">
    <property type="entry name" value="THREONINE-PHOSPHATE DECARBOXYLASE"/>
    <property type="match status" value="1"/>
</dbReference>
<dbReference type="PANTHER" id="PTHR42885">
    <property type="entry name" value="HISTIDINOL-PHOSPHATE AMINOTRANSFERASE-RELATED"/>
    <property type="match status" value="1"/>
</dbReference>